<comment type="caution">
    <text evidence="4">The sequence shown here is derived from an EMBL/GenBank/DDBJ whole genome shotgun (WGS) entry which is preliminary data.</text>
</comment>
<dbReference type="SUPFAM" id="SSF55031">
    <property type="entry name" value="Bacterial exopeptidase dimerisation domain"/>
    <property type="match status" value="1"/>
</dbReference>
<evidence type="ECO:0000256" key="2">
    <source>
        <dbReference type="ARBA" id="ARBA00022801"/>
    </source>
</evidence>
<dbReference type="InterPro" id="IPR050072">
    <property type="entry name" value="Peptidase_M20A"/>
</dbReference>
<dbReference type="Gene3D" id="3.30.70.360">
    <property type="match status" value="1"/>
</dbReference>
<proteinExistence type="predicted"/>
<dbReference type="PANTHER" id="PTHR43808:SF9">
    <property type="entry name" value="BLL0789 PROTEIN"/>
    <property type="match status" value="1"/>
</dbReference>
<dbReference type="Proteomes" id="UP001235840">
    <property type="component" value="Unassembled WGS sequence"/>
</dbReference>
<keyword evidence="2 4" id="KW-0378">Hydrolase</keyword>
<dbReference type="Pfam" id="PF07687">
    <property type="entry name" value="M20_dimer"/>
    <property type="match status" value="1"/>
</dbReference>
<evidence type="ECO:0000313" key="5">
    <source>
        <dbReference type="Proteomes" id="UP001235840"/>
    </source>
</evidence>
<accession>A0ABT9W2B7</accession>
<reference evidence="4 5" key="1">
    <citation type="submission" date="2023-07" db="EMBL/GenBank/DDBJ databases">
        <title>Genomic Encyclopedia of Type Strains, Phase IV (KMG-IV): sequencing the most valuable type-strain genomes for metagenomic binning, comparative biology and taxonomic classification.</title>
        <authorList>
            <person name="Goeker M."/>
        </authorList>
    </citation>
    <scope>NUCLEOTIDE SEQUENCE [LARGE SCALE GENOMIC DNA]</scope>
    <source>
        <strain evidence="4 5">DSM 12751</strain>
    </source>
</reference>
<dbReference type="Gene3D" id="3.40.630.10">
    <property type="entry name" value="Zn peptidases"/>
    <property type="match status" value="1"/>
</dbReference>
<feature type="domain" description="Peptidase M20 dimerisation" evidence="3">
    <location>
        <begin position="181"/>
        <end position="281"/>
    </location>
</feature>
<dbReference type="RefSeq" id="WP_307396279.1">
    <property type="nucleotide sequence ID" value="NZ_BAAADK010000002.1"/>
</dbReference>
<dbReference type="SUPFAM" id="SSF53187">
    <property type="entry name" value="Zn-dependent exopeptidases"/>
    <property type="match status" value="1"/>
</dbReference>
<keyword evidence="1" id="KW-0479">Metal-binding</keyword>
<dbReference type="EMBL" id="JAUSTY010000015">
    <property type="protein sequence ID" value="MDQ0167395.1"/>
    <property type="molecule type" value="Genomic_DNA"/>
</dbReference>
<evidence type="ECO:0000256" key="1">
    <source>
        <dbReference type="ARBA" id="ARBA00022723"/>
    </source>
</evidence>
<name>A0ABT9W2B7_9BACI</name>
<organism evidence="4 5">
    <name type="scientific">Caldalkalibacillus horti</name>
    <dbReference type="NCBI Taxonomy" id="77523"/>
    <lineage>
        <taxon>Bacteria</taxon>
        <taxon>Bacillati</taxon>
        <taxon>Bacillota</taxon>
        <taxon>Bacilli</taxon>
        <taxon>Bacillales</taxon>
        <taxon>Bacillaceae</taxon>
        <taxon>Caldalkalibacillus</taxon>
    </lineage>
</organism>
<keyword evidence="4" id="KW-0645">Protease</keyword>
<dbReference type="InterPro" id="IPR011650">
    <property type="entry name" value="Peptidase_M20_dimer"/>
</dbReference>
<dbReference type="CDD" id="cd03885">
    <property type="entry name" value="M20_CPDG2"/>
    <property type="match status" value="1"/>
</dbReference>
<gene>
    <name evidence="4" type="ORF">J2S11_003320</name>
</gene>
<dbReference type="Pfam" id="PF01546">
    <property type="entry name" value="Peptidase_M20"/>
    <property type="match status" value="1"/>
</dbReference>
<keyword evidence="4" id="KW-0121">Carboxypeptidase</keyword>
<evidence type="ECO:0000313" key="4">
    <source>
        <dbReference type="EMBL" id="MDQ0167395.1"/>
    </source>
</evidence>
<dbReference type="PANTHER" id="PTHR43808">
    <property type="entry name" value="ACETYLORNITHINE DEACETYLASE"/>
    <property type="match status" value="1"/>
</dbReference>
<evidence type="ECO:0000259" key="3">
    <source>
        <dbReference type="Pfam" id="PF07687"/>
    </source>
</evidence>
<keyword evidence="5" id="KW-1185">Reference proteome</keyword>
<dbReference type="InterPro" id="IPR036264">
    <property type="entry name" value="Bact_exopeptidase_dim_dom"/>
</dbReference>
<sequence>MKLKQYFTEKQEEMLSLIEKLVNIDSGSYDKQGIDQVGAILQKEYEQIGFHVTVHESDQYGNTLSIKHKDAGETNIIIVAHMDTVFPDGTAKQRPFSRDEKRAYGPGVIDMKASQVQVLYIMKGLIEMGSDAYKNVQIVLNSDEEIGSVSSRPIIEKLAADKKYALIVEPGRADHSIVSQRKGGGRFTLTVHGKAAHSGIEPEKGRSAVEELAHKIIKIHALTNYEEGLTLNAGLIEGGTSVNTVAPFATAHIDVRVVTQEQAEYVTKAVEEICSKPDVEGTRVELTGSVGRPPMFLNEQSESLLKVIKQAALEYGVTLKDTKTGGGSDGNFTSALGVATIDGLGPVGGSAHSEHEYLELETLVERSLVLAETIKKLS</sequence>
<dbReference type="GO" id="GO:0004180">
    <property type="term" value="F:carboxypeptidase activity"/>
    <property type="evidence" value="ECO:0007669"/>
    <property type="project" value="UniProtKB-KW"/>
</dbReference>
<dbReference type="PIRSF" id="PIRSF037238">
    <property type="entry name" value="Carboxypeptidase_G2"/>
    <property type="match status" value="1"/>
</dbReference>
<dbReference type="InterPro" id="IPR002933">
    <property type="entry name" value="Peptidase_M20"/>
</dbReference>
<dbReference type="InterPro" id="IPR017150">
    <property type="entry name" value="Pept_M20_glutamate_carboxypep"/>
</dbReference>
<protein>
    <submittedName>
        <fullName evidence="4">Glutamate carboxypeptidase</fullName>
        <ecNumber evidence="4">3.4.17.11</ecNumber>
    </submittedName>
</protein>
<dbReference type="EC" id="3.4.17.11" evidence="4"/>